<evidence type="ECO:0000313" key="4">
    <source>
        <dbReference type="EMBL" id="VAW08753.1"/>
    </source>
</evidence>
<reference evidence="4" key="1">
    <citation type="submission" date="2018-06" db="EMBL/GenBank/DDBJ databases">
        <authorList>
            <person name="Zhirakovskaya E."/>
        </authorList>
    </citation>
    <scope>NUCLEOTIDE SEQUENCE</scope>
</reference>
<keyword evidence="1 4" id="KW-0808">Transferase</keyword>
<dbReference type="PANTHER" id="PTHR23359">
    <property type="entry name" value="NUCLEOTIDE KINASE"/>
    <property type="match status" value="1"/>
</dbReference>
<dbReference type="GO" id="GO:0005524">
    <property type="term" value="F:ATP binding"/>
    <property type="evidence" value="ECO:0007669"/>
    <property type="project" value="InterPro"/>
</dbReference>
<evidence type="ECO:0000256" key="2">
    <source>
        <dbReference type="ARBA" id="ARBA00022741"/>
    </source>
</evidence>
<dbReference type="Gene3D" id="3.40.50.300">
    <property type="entry name" value="P-loop containing nucleotide triphosphate hydrolases"/>
    <property type="match status" value="1"/>
</dbReference>
<dbReference type="NCBIfam" id="NF011104">
    <property type="entry name" value="PRK14531.1"/>
    <property type="match status" value="1"/>
</dbReference>
<name>A0A3B0SXS0_9ZZZZ</name>
<keyword evidence="3 4" id="KW-0418">Kinase</keyword>
<evidence type="ECO:0000256" key="1">
    <source>
        <dbReference type="ARBA" id="ARBA00022679"/>
    </source>
</evidence>
<dbReference type="EC" id="2.7.4.3" evidence="4"/>
<dbReference type="NCBIfam" id="NF011105">
    <property type="entry name" value="PRK14532.1"/>
    <property type="match status" value="1"/>
</dbReference>
<evidence type="ECO:0000256" key="3">
    <source>
        <dbReference type="ARBA" id="ARBA00022777"/>
    </source>
</evidence>
<dbReference type="NCBIfam" id="NF001381">
    <property type="entry name" value="PRK00279.1-3"/>
    <property type="match status" value="1"/>
</dbReference>
<dbReference type="InterPro" id="IPR027417">
    <property type="entry name" value="P-loop_NTPase"/>
</dbReference>
<dbReference type="EMBL" id="UOEI01000634">
    <property type="protein sequence ID" value="VAW08753.1"/>
    <property type="molecule type" value="Genomic_DNA"/>
</dbReference>
<dbReference type="InterPro" id="IPR000850">
    <property type="entry name" value="Adenylat/UMP-CMP_kin"/>
</dbReference>
<dbReference type="CDD" id="cd01428">
    <property type="entry name" value="ADK"/>
    <property type="match status" value="1"/>
</dbReference>
<dbReference type="PRINTS" id="PR00094">
    <property type="entry name" value="ADENYLTKNASE"/>
</dbReference>
<dbReference type="NCBIfam" id="NF011100">
    <property type="entry name" value="PRK14527.1"/>
    <property type="match status" value="1"/>
</dbReference>
<dbReference type="HAMAP" id="MF_00235">
    <property type="entry name" value="Adenylate_kinase_Adk"/>
    <property type="match status" value="1"/>
</dbReference>
<proteinExistence type="inferred from homology"/>
<dbReference type="InterPro" id="IPR033690">
    <property type="entry name" value="Adenylat_kinase_CS"/>
</dbReference>
<gene>
    <name evidence="4" type="ORF">MNBD_ACTINO01-1682</name>
</gene>
<accession>A0A3B0SXS0</accession>
<dbReference type="Pfam" id="PF00406">
    <property type="entry name" value="ADK"/>
    <property type="match status" value="1"/>
</dbReference>
<dbReference type="GO" id="GO:0004017">
    <property type="term" value="F:AMP kinase activity"/>
    <property type="evidence" value="ECO:0007669"/>
    <property type="project" value="UniProtKB-EC"/>
</dbReference>
<dbReference type="SUPFAM" id="SSF52540">
    <property type="entry name" value="P-loop containing nucleoside triphosphate hydrolases"/>
    <property type="match status" value="1"/>
</dbReference>
<dbReference type="AlphaFoldDB" id="A0A3B0SXS0"/>
<organism evidence="4">
    <name type="scientific">hydrothermal vent metagenome</name>
    <dbReference type="NCBI Taxonomy" id="652676"/>
    <lineage>
        <taxon>unclassified sequences</taxon>
        <taxon>metagenomes</taxon>
        <taxon>ecological metagenomes</taxon>
    </lineage>
</organism>
<sequence>MARRILFLGPPGAGKGTQAAMLARALHIPHISTGAMLREAVAAGSDLGRQVESVMAAGDLVSDDLVVAIVDERINEPDANCGYLLDGFPRTIAQAEALNDAVVNAISTVVLLEADTDELVARLLKRAEEEGRADDNEATIRRRLEVYHSETEPLIGFYGDAVIRVDGMGSIEEVFARIMLGLVAN</sequence>
<keyword evidence="2" id="KW-0547">Nucleotide-binding</keyword>
<protein>
    <submittedName>
        <fullName evidence="4">Adenylate kinase</fullName>
        <ecNumber evidence="4">2.7.4.3</ecNumber>
    </submittedName>
</protein>
<dbReference type="PROSITE" id="PS00113">
    <property type="entry name" value="ADENYLATE_KINASE"/>
    <property type="match status" value="1"/>
</dbReference>